<comment type="caution">
    <text evidence="1">The sequence shown here is derived from an EMBL/GenBank/DDBJ whole genome shotgun (WGS) entry which is preliminary data.</text>
</comment>
<evidence type="ECO:0000313" key="2">
    <source>
        <dbReference type="Proteomes" id="UP000092124"/>
    </source>
</evidence>
<protein>
    <submittedName>
        <fullName evidence="1">Uncharacterized protein</fullName>
    </submittedName>
</protein>
<gene>
    <name evidence="1" type="ORF">A6R68_08416</name>
</gene>
<dbReference type="Proteomes" id="UP000092124">
    <property type="component" value="Unassembled WGS sequence"/>
</dbReference>
<proteinExistence type="predicted"/>
<name>A0A1A6G2P5_NEOLE</name>
<dbReference type="EMBL" id="LZPO01107896">
    <property type="protein sequence ID" value="OBS60468.1"/>
    <property type="molecule type" value="Genomic_DNA"/>
</dbReference>
<accession>A0A1A6G2P5</accession>
<dbReference type="STRING" id="56216.A0A1A6G2P5"/>
<organism evidence="1 2">
    <name type="scientific">Neotoma lepida</name>
    <name type="common">Desert woodrat</name>
    <dbReference type="NCBI Taxonomy" id="56216"/>
    <lineage>
        <taxon>Eukaryota</taxon>
        <taxon>Metazoa</taxon>
        <taxon>Chordata</taxon>
        <taxon>Craniata</taxon>
        <taxon>Vertebrata</taxon>
        <taxon>Euteleostomi</taxon>
        <taxon>Mammalia</taxon>
        <taxon>Eutheria</taxon>
        <taxon>Euarchontoglires</taxon>
        <taxon>Glires</taxon>
        <taxon>Rodentia</taxon>
        <taxon>Myomorpha</taxon>
        <taxon>Muroidea</taxon>
        <taxon>Cricetidae</taxon>
        <taxon>Neotominae</taxon>
        <taxon>Neotoma</taxon>
    </lineage>
</organism>
<evidence type="ECO:0000313" key="1">
    <source>
        <dbReference type="EMBL" id="OBS60468.1"/>
    </source>
</evidence>
<reference evidence="1 2" key="1">
    <citation type="submission" date="2016-06" db="EMBL/GenBank/DDBJ databases">
        <title>The Draft Genome Sequence and Annotation of the Desert Woodrat Neotoma lepida.</title>
        <authorList>
            <person name="Campbell M."/>
            <person name="Oakeson K.F."/>
            <person name="Yandell M."/>
            <person name="Halpert J.R."/>
            <person name="Dearing D."/>
        </authorList>
    </citation>
    <scope>NUCLEOTIDE SEQUENCE [LARGE SCALE GENOMIC DNA]</scope>
    <source>
        <strain evidence="1">417</strain>
        <tissue evidence="1">Liver</tissue>
    </source>
</reference>
<dbReference type="Gene3D" id="1.10.275.60">
    <property type="match status" value="1"/>
</dbReference>
<sequence length="65" mass="7849">MRPTPPGTTDLCMYLHILKCIRDELHFRRVKNTTGTQANFLQLFEEDHWKAEQLDKMCLPRYIFH</sequence>
<keyword evidence="2" id="KW-1185">Reference proteome</keyword>
<dbReference type="Gene3D" id="1.20.200.10">
    <property type="entry name" value="Fumarase/aspartase (Central domain)"/>
    <property type="match status" value="1"/>
</dbReference>
<dbReference type="OrthoDB" id="406045at2759"/>
<dbReference type="AlphaFoldDB" id="A0A1A6G2P5"/>